<evidence type="ECO:0000313" key="2">
    <source>
        <dbReference type="EnsemblPlants" id="KQK16168"/>
    </source>
</evidence>
<gene>
    <name evidence="1" type="ORF">BRADI_1g27185v3</name>
</gene>
<name>A0A0Q3GZ71_BRADI</name>
<reference evidence="1" key="2">
    <citation type="submission" date="2017-06" db="EMBL/GenBank/DDBJ databases">
        <title>WGS assembly of Brachypodium distachyon.</title>
        <authorList>
            <consortium name="The International Brachypodium Initiative"/>
            <person name="Lucas S."/>
            <person name="Harmon-Smith M."/>
            <person name="Lail K."/>
            <person name="Tice H."/>
            <person name="Grimwood J."/>
            <person name="Bruce D."/>
            <person name="Barry K."/>
            <person name="Shu S."/>
            <person name="Lindquist E."/>
            <person name="Wang M."/>
            <person name="Pitluck S."/>
            <person name="Vogel J.P."/>
            <person name="Garvin D.F."/>
            <person name="Mockler T.C."/>
            <person name="Schmutz J."/>
            <person name="Rokhsar D."/>
            <person name="Bevan M.W."/>
        </authorList>
    </citation>
    <scope>NUCLEOTIDE SEQUENCE</scope>
    <source>
        <strain evidence="1">Bd21</strain>
    </source>
</reference>
<proteinExistence type="predicted"/>
<dbReference type="InParanoid" id="A0A0Q3GZ71"/>
<dbReference type="Proteomes" id="UP000008810">
    <property type="component" value="Chromosome 1"/>
</dbReference>
<dbReference type="AlphaFoldDB" id="A0A0Q3GZ71"/>
<reference evidence="1 2" key="1">
    <citation type="journal article" date="2010" name="Nature">
        <title>Genome sequencing and analysis of the model grass Brachypodium distachyon.</title>
        <authorList>
            <consortium name="International Brachypodium Initiative"/>
        </authorList>
    </citation>
    <scope>NUCLEOTIDE SEQUENCE [LARGE SCALE GENOMIC DNA]</scope>
    <source>
        <strain evidence="1 2">Bd21</strain>
    </source>
</reference>
<organism evidence="1">
    <name type="scientific">Brachypodium distachyon</name>
    <name type="common">Purple false brome</name>
    <name type="synonym">Trachynia distachya</name>
    <dbReference type="NCBI Taxonomy" id="15368"/>
    <lineage>
        <taxon>Eukaryota</taxon>
        <taxon>Viridiplantae</taxon>
        <taxon>Streptophyta</taxon>
        <taxon>Embryophyta</taxon>
        <taxon>Tracheophyta</taxon>
        <taxon>Spermatophyta</taxon>
        <taxon>Magnoliopsida</taxon>
        <taxon>Liliopsida</taxon>
        <taxon>Poales</taxon>
        <taxon>Poaceae</taxon>
        <taxon>BOP clade</taxon>
        <taxon>Pooideae</taxon>
        <taxon>Stipodae</taxon>
        <taxon>Brachypodieae</taxon>
        <taxon>Brachypodium</taxon>
    </lineage>
</organism>
<protein>
    <submittedName>
        <fullName evidence="1 2">Uncharacterized protein</fullName>
    </submittedName>
</protein>
<dbReference type="EMBL" id="CM000880">
    <property type="protein sequence ID" value="KQK16168.1"/>
    <property type="molecule type" value="Genomic_DNA"/>
</dbReference>
<evidence type="ECO:0000313" key="3">
    <source>
        <dbReference type="Proteomes" id="UP000008810"/>
    </source>
</evidence>
<keyword evidence="3" id="KW-1185">Reference proteome</keyword>
<evidence type="ECO:0000313" key="1">
    <source>
        <dbReference type="EMBL" id="KQK16168.1"/>
    </source>
</evidence>
<dbReference type="EnsemblPlants" id="KQK16168">
    <property type="protein sequence ID" value="KQK16168"/>
    <property type="gene ID" value="BRADI_1g27185v3"/>
</dbReference>
<dbReference type="Gramene" id="KQK16168">
    <property type="protein sequence ID" value="KQK16168"/>
    <property type="gene ID" value="BRADI_1g27185v3"/>
</dbReference>
<accession>A0A0Q3GZ71</accession>
<sequence length="130" mass="13977">MNGGRERRGLADAAALAGHSAGARAGWNGNQSVFAVDPHHWPARQGLPVWLAGCCVADRPLCLIFSFPCVHPLSLLLPSMATFLLRSVKKVYVASYPGGRGEERQGQKGRRDYGRASLYPACACPKSRSV</sequence>
<reference evidence="2" key="3">
    <citation type="submission" date="2018-08" db="UniProtKB">
        <authorList>
            <consortium name="EnsemblPlants"/>
        </authorList>
    </citation>
    <scope>IDENTIFICATION</scope>
    <source>
        <strain evidence="2">cv. Bd21</strain>
    </source>
</reference>